<sequence>MEKVYIVGAKRSAVGAFLGGLSTLSPGKLGAMVAKDLLKEAKISGDAIDEVIVGNILSAGQKQGVGRQVSILAGIPQEVPAWSMNILCGSGLKSVMTAAQMIQSGTHHLILAGGTESMSQAPYTVPANTRTGAKMGNLTMVDTMINDALTDAFHDIHMGITAENIAAKYNISRQEQDAFAFESQQRAIKACDAGKFTSQITPIEIVSKKETILFAKDEYINRKTTLDKLGQLRPAFKKDGSVTAGNASGINDGAAFMLVASESAVKKHNLTPLVEIVGMGTAGVDPQYMGLGPTPAIAKALNHSKLSLKEIDLIELNEAFAAQSLGVMRELIQEHGVDQAWLNERTNVNGGAIAIGHPVGASGARVLTTLIHEMIAGNKQHGLASLCIGGGMGVALIVKKV</sequence>
<dbReference type="AlphaFoldDB" id="A0A968KUC4"/>
<dbReference type="PROSITE" id="PS00099">
    <property type="entry name" value="THIOLASE_3"/>
    <property type="match status" value="1"/>
</dbReference>
<dbReference type="SUPFAM" id="SSF53901">
    <property type="entry name" value="Thiolase-like"/>
    <property type="match status" value="2"/>
</dbReference>
<dbReference type="FunFam" id="3.40.47.10:FF:000010">
    <property type="entry name" value="Acetyl-CoA acetyltransferase (Thiolase)"/>
    <property type="match status" value="1"/>
</dbReference>
<evidence type="ECO:0000256" key="3">
    <source>
        <dbReference type="ARBA" id="ARBA00023315"/>
    </source>
</evidence>
<comment type="caution">
    <text evidence="8">The sequence shown here is derived from an EMBL/GenBank/DDBJ whole genome shotgun (WGS) entry which is preliminary data.</text>
</comment>
<dbReference type="PROSITE" id="PS00737">
    <property type="entry name" value="THIOLASE_2"/>
    <property type="match status" value="1"/>
</dbReference>
<keyword evidence="3 5" id="KW-0012">Acyltransferase</keyword>
<dbReference type="InterPro" id="IPR020615">
    <property type="entry name" value="Thiolase_acyl_enz_int_AS"/>
</dbReference>
<dbReference type="PANTHER" id="PTHR18919:SF107">
    <property type="entry name" value="ACETYL-COA ACETYLTRANSFERASE, CYTOSOLIC"/>
    <property type="match status" value="1"/>
</dbReference>
<dbReference type="InterPro" id="IPR020616">
    <property type="entry name" value="Thiolase_N"/>
</dbReference>
<evidence type="ECO:0000259" key="7">
    <source>
        <dbReference type="Pfam" id="PF02803"/>
    </source>
</evidence>
<keyword evidence="9" id="KW-1185">Reference proteome</keyword>
<dbReference type="NCBIfam" id="TIGR01930">
    <property type="entry name" value="AcCoA-C-Actrans"/>
    <property type="match status" value="1"/>
</dbReference>
<evidence type="ECO:0000259" key="6">
    <source>
        <dbReference type="Pfam" id="PF00108"/>
    </source>
</evidence>
<dbReference type="RefSeq" id="WP_167695502.1">
    <property type="nucleotide sequence ID" value="NZ_CP118181.1"/>
</dbReference>
<accession>A0A968KUC4</accession>
<name>A0A968KUC4_9SPIO</name>
<evidence type="ECO:0000256" key="1">
    <source>
        <dbReference type="ARBA" id="ARBA00010982"/>
    </source>
</evidence>
<feature type="domain" description="Thiolase N-terminal" evidence="6">
    <location>
        <begin position="4"/>
        <end position="263"/>
    </location>
</feature>
<dbReference type="PANTHER" id="PTHR18919">
    <property type="entry name" value="ACETYL-COA C-ACYLTRANSFERASE"/>
    <property type="match status" value="1"/>
</dbReference>
<evidence type="ECO:0000313" key="8">
    <source>
        <dbReference type="EMBL" id="NIZ69409.1"/>
    </source>
</evidence>
<dbReference type="InterPro" id="IPR020617">
    <property type="entry name" value="Thiolase_C"/>
</dbReference>
<evidence type="ECO:0000313" key="9">
    <source>
        <dbReference type="Proteomes" id="UP000778951"/>
    </source>
</evidence>
<dbReference type="Proteomes" id="UP000778951">
    <property type="component" value="Unassembled WGS sequence"/>
</dbReference>
<dbReference type="CDD" id="cd00751">
    <property type="entry name" value="thiolase"/>
    <property type="match status" value="1"/>
</dbReference>
<evidence type="ECO:0000256" key="2">
    <source>
        <dbReference type="ARBA" id="ARBA00022679"/>
    </source>
</evidence>
<keyword evidence="2 5" id="KW-0808">Transferase</keyword>
<feature type="domain" description="Thiolase C-terminal" evidence="7">
    <location>
        <begin position="271"/>
        <end position="400"/>
    </location>
</feature>
<dbReference type="Pfam" id="PF02803">
    <property type="entry name" value="Thiolase_C"/>
    <property type="match status" value="1"/>
</dbReference>
<dbReference type="Pfam" id="PF00108">
    <property type="entry name" value="Thiolase_N"/>
    <property type="match status" value="1"/>
</dbReference>
<evidence type="ECO:0000256" key="5">
    <source>
        <dbReference type="RuleBase" id="RU003557"/>
    </source>
</evidence>
<dbReference type="InterPro" id="IPR002155">
    <property type="entry name" value="Thiolase"/>
</dbReference>
<dbReference type="PIRSF" id="PIRSF000429">
    <property type="entry name" value="Ac-CoA_Ac_transf"/>
    <property type="match status" value="1"/>
</dbReference>
<dbReference type="InterPro" id="IPR020610">
    <property type="entry name" value="Thiolase_AS"/>
</dbReference>
<feature type="active site" description="Acyl-thioester intermediate" evidence="4">
    <location>
        <position position="88"/>
    </location>
</feature>
<dbReference type="Gene3D" id="3.40.47.10">
    <property type="match status" value="2"/>
</dbReference>
<feature type="active site" description="Proton acceptor" evidence="4">
    <location>
        <position position="357"/>
    </location>
</feature>
<dbReference type="EMBL" id="JAATLM010000001">
    <property type="protein sequence ID" value="NIZ69409.1"/>
    <property type="molecule type" value="Genomic_DNA"/>
</dbReference>
<dbReference type="InterPro" id="IPR020613">
    <property type="entry name" value="Thiolase_CS"/>
</dbReference>
<reference evidence="8" key="1">
    <citation type="submission" date="2020-03" db="EMBL/GenBank/DDBJ databases">
        <title>Spirochaetal bacteria isolated from arthropods constitute a novel genus Entomospira genus novum within the order Spirochaetales.</title>
        <authorList>
            <person name="Grana-Miraglia L."/>
            <person name="Sikutova S."/>
            <person name="Fingerle V."/>
            <person name="Sing A."/>
            <person name="Castillo-Ramirez S."/>
            <person name="Margos G."/>
            <person name="Rudolf I."/>
        </authorList>
    </citation>
    <scope>NUCLEOTIDE SEQUENCE</scope>
    <source>
        <strain evidence="8">BR149</strain>
    </source>
</reference>
<dbReference type="PROSITE" id="PS00098">
    <property type="entry name" value="THIOLASE_1"/>
    <property type="match status" value="1"/>
</dbReference>
<proteinExistence type="inferred from homology"/>
<gene>
    <name evidence="8" type="ORF">HCT48_04160</name>
</gene>
<evidence type="ECO:0000256" key="4">
    <source>
        <dbReference type="PIRSR" id="PIRSR000429-1"/>
    </source>
</evidence>
<dbReference type="InterPro" id="IPR016039">
    <property type="entry name" value="Thiolase-like"/>
</dbReference>
<comment type="similarity">
    <text evidence="1 5">Belongs to the thiolase-like superfamily. Thiolase family.</text>
</comment>
<feature type="active site" description="Proton acceptor" evidence="4">
    <location>
        <position position="387"/>
    </location>
</feature>
<dbReference type="GO" id="GO:0003988">
    <property type="term" value="F:acetyl-CoA C-acyltransferase activity"/>
    <property type="evidence" value="ECO:0007669"/>
    <property type="project" value="UniProtKB-ARBA"/>
</dbReference>
<protein>
    <submittedName>
        <fullName evidence="8">Acetyl-CoA C-acetyltransferase</fullName>
    </submittedName>
</protein>
<organism evidence="8 9">
    <name type="scientific">Entomospira culicis</name>
    <dbReference type="NCBI Taxonomy" id="2719989"/>
    <lineage>
        <taxon>Bacteria</taxon>
        <taxon>Pseudomonadati</taxon>
        <taxon>Spirochaetota</taxon>
        <taxon>Spirochaetia</taxon>
        <taxon>Spirochaetales</taxon>
        <taxon>Spirochaetaceae</taxon>
        <taxon>Entomospira</taxon>
    </lineage>
</organism>